<dbReference type="Pfam" id="PF00408">
    <property type="entry name" value="PGM_PMM_IV"/>
    <property type="match status" value="1"/>
</dbReference>
<dbReference type="Gene3D" id="3.30.310.50">
    <property type="entry name" value="Alpha-D-phosphohexomutase, C-terminal domain"/>
    <property type="match status" value="1"/>
</dbReference>
<dbReference type="SUPFAM" id="SSF53738">
    <property type="entry name" value="Phosphoglucomutase, first 3 domains"/>
    <property type="match status" value="3"/>
</dbReference>
<evidence type="ECO:0000259" key="10">
    <source>
        <dbReference type="Pfam" id="PF02880"/>
    </source>
</evidence>
<dbReference type="InterPro" id="IPR005845">
    <property type="entry name" value="A-D-PHexomutase_a/b/a-II"/>
</dbReference>
<evidence type="ECO:0000256" key="1">
    <source>
        <dbReference type="ARBA" id="ARBA00001946"/>
    </source>
</evidence>
<keyword evidence="6" id="KW-0413">Isomerase</keyword>
<dbReference type="Proteomes" id="UP001326613">
    <property type="component" value="Chromosome"/>
</dbReference>
<dbReference type="InterPro" id="IPR005843">
    <property type="entry name" value="A-D-PHexomutase_C"/>
</dbReference>
<evidence type="ECO:0000313" key="12">
    <source>
        <dbReference type="Proteomes" id="UP001326613"/>
    </source>
</evidence>
<dbReference type="PRINTS" id="PR00509">
    <property type="entry name" value="PGMPMM"/>
</dbReference>
<dbReference type="Pfam" id="PF02878">
    <property type="entry name" value="PGM_PMM_I"/>
    <property type="match status" value="1"/>
</dbReference>
<dbReference type="InterPro" id="IPR005846">
    <property type="entry name" value="A-D-PHexomutase_a/b/a-III"/>
</dbReference>
<keyword evidence="3" id="KW-0597">Phosphoprotein</keyword>
<evidence type="ECO:0000256" key="6">
    <source>
        <dbReference type="ARBA" id="ARBA00023235"/>
    </source>
</evidence>
<dbReference type="InterPro" id="IPR005841">
    <property type="entry name" value="Alpha-D-phosphohexomutase_SF"/>
</dbReference>
<comment type="cofactor">
    <cofactor evidence="1">
        <name>Mg(2+)</name>
        <dbReference type="ChEBI" id="CHEBI:18420"/>
    </cofactor>
</comment>
<keyword evidence="12" id="KW-1185">Reference proteome</keyword>
<evidence type="ECO:0000256" key="2">
    <source>
        <dbReference type="ARBA" id="ARBA00010231"/>
    </source>
</evidence>
<dbReference type="InterPro" id="IPR016055">
    <property type="entry name" value="A-D-PHexomutase_a/b/a-I/II/III"/>
</dbReference>
<evidence type="ECO:0000259" key="8">
    <source>
        <dbReference type="Pfam" id="PF02878"/>
    </source>
</evidence>
<comment type="similarity">
    <text evidence="2">Belongs to the phosphohexose mutase family.</text>
</comment>
<dbReference type="Pfam" id="PF02879">
    <property type="entry name" value="PGM_PMM_II"/>
    <property type="match status" value="1"/>
</dbReference>
<dbReference type="Gene3D" id="3.40.120.10">
    <property type="entry name" value="Alpha-D-Glucose-1,6-Bisphosphate, subunit A, domain 3"/>
    <property type="match status" value="3"/>
</dbReference>
<gene>
    <name evidence="11" type="ORF">Trichorick_00347</name>
</gene>
<evidence type="ECO:0000259" key="9">
    <source>
        <dbReference type="Pfam" id="PF02879"/>
    </source>
</evidence>
<dbReference type="SUPFAM" id="SSF55957">
    <property type="entry name" value="Phosphoglucomutase, C-terminal domain"/>
    <property type="match status" value="1"/>
</dbReference>
<dbReference type="CDD" id="cd03089">
    <property type="entry name" value="PMM_PGM"/>
    <property type="match status" value="1"/>
</dbReference>
<evidence type="ECO:0000256" key="5">
    <source>
        <dbReference type="ARBA" id="ARBA00022842"/>
    </source>
</evidence>
<evidence type="ECO:0000256" key="3">
    <source>
        <dbReference type="ARBA" id="ARBA00022553"/>
    </source>
</evidence>
<dbReference type="InterPro" id="IPR005844">
    <property type="entry name" value="A-D-PHexomutase_a/b/a-I"/>
</dbReference>
<proteinExistence type="inferred from homology"/>
<feature type="domain" description="Alpha-D-phosphohexomutase alpha/beta/alpha" evidence="8">
    <location>
        <begin position="10"/>
        <end position="140"/>
    </location>
</feature>
<accession>A0ABZ0UR05</accession>
<dbReference type="PANTHER" id="PTHR43771">
    <property type="entry name" value="PHOSPHOMANNOMUTASE"/>
    <property type="match status" value="1"/>
</dbReference>
<dbReference type="Pfam" id="PF02880">
    <property type="entry name" value="PGM_PMM_III"/>
    <property type="match status" value="1"/>
</dbReference>
<evidence type="ECO:0000256" key="4">
    <source>
        <dbReference type="ARBA" id="ARBA00022723"/>
    </source>
</evidence>
<keyword evidence="5" id="KW-0460">Magnesium</keyword>
<dbReference type="EMBL" id="CP112932">
    <property type="protein sequence ID" value="WPY00469.1"/>
    <property type="molecule type" value="Genomic_DNA"/>
</dbReference>
<dbReference type="InterPro" id="IPR036900">
    <property type="entry name" value="A-D-PHexomutase_C_sf"/>
</dbReference>
<organism evidence="11 12">
    <name type="scientific">Candidatus Trichorickettsia mobilis</name>
    <dbReference type="NCBI Taxonomy" id="1346319"/>
    <lineage>
        <taxon>Bacteria</taxon>
        <taxon>Pseudomonadati</taxon>
        <taxon>Pseudomonadota</taxon>
        <taxon>Alphaproteobacteria</taxon>
        <taxon>Rickettsiales</taxon>
        <taxon>Rickettsiaceae</taxon>
        <taxon>Rickettsieae</taxon>
        <taxon>Candidatus Trichorickettsia</taxon>
    </lineage>
</organism>
<feature type="domain" description="Alpha-D-phosphohexomutase alpha/beta/alpha" evidence="10">
    <location>
        <begin position="261"/>
        <end position="373"/>
    </location>
</feature>
<protein>
    <submittedName>
        <fullName evidence="11">Phosphomannomutase/phosphoglucomutase</fullName>
    </submittedName>
</protein>
<keyword evidence="4" id="KW-0479">Metal-binding</keyword>
<dbReference type="PANTHER" id="PTHR43771:SF2">
    <property type="entry name" value="PHOSPHOMANNOMUTASE_PHOSPHOGLUCOMUTASE"/>
    <property type="match status" value="1"/>
</dbReference>
<feature type="domain" description="Alpha-D-phosphohexomutase alpha/beta/alpha" evidence="9">
    <location>
        <begin position="158"/>
        <end position="257"/>
    </location>
</feature>
<evidence type="ECO:0000313" key="11">
    <source>
        <dbReference type="EMBL" id="WPY00469.1"/>
    </source>
</evidence>
<feature type="domain" description="Alpha-D-phosphohexomutase C-terminal" evidence="7">
    <location>
        <begin position="377"/>
        <end position="443"/>
    </location>
</feature>
<sequence>MPGLIINPIIFRAYDIRGNAKLDVTTDAAYKIGFCFTRENITTNNSVICVGRDGRHSSDGLYRALVEGIIAAGGKVISVGVVPTPVLYFADVKFMPAASIMITGSHNQKDDNGFKMVVQGKSFFGEQIQNLLSIINNTDWEQILPSISDNNVQELDIYEQYITEILDHSNLKSNLKIVWDPGNGAACKAIKLLQNRLTNNNIIINGEIDGDFPNHHPDPTVAANLTQLIEVVQKQECDCGIAFDGDADRIGIVTRTGGIVWGDQLLCLFAMDILALNPGATIIMDVKTSQVVFDQIRLYGGNPLMWKTGHSFIKNKMREVRALLAGEMSGHLFFADRYYGYDDAIYAAVRLIELLSKSSYSLDEMLSQLPHTYNTPEIRIKIPKSMKFNIINSIKTQLIEKNISFNDVDGLRVNTDNGWWLMRASNTEEAIIIRCESCSSEGLIMLKTEVEDFLTPFGIQL</sequence>
<name>A0ABZ0UR05_9RICK</name>
<evidence type="ECO:0000259" key="7">
    <source>
        <dbReference type="Pfam" id="PF00408"/>
    </source>
</evidence>
<reference evidence="11 12" key="1">
    <citation type="submission" date="2022-10" db="EMBL/GenBank/DDBJ databases">
        <title>Host association and intracellularity evolved multiple times independently in the Rickettsiales.</title>
        <authorList>
            <person name="Castelli M."/>
            <person name="Nardi T."/>
            <person name="Gammuto L."/>
            <person name="Bellinzona G."/>
            <person name="Sabaneyeva E."/>
            <person name="Potekhin A."/>
            <person name="Serra V."/>
            <person name="Petroni G."/>
            <person name="Sassera D."/>
        </authorList>
    </citation>
    <scope>NUCLEOTIDE SEQUENCE [LARGE SCALE GENOMIC DNA]</scope>
    <source>
        <strain evidence="11 12">Kr 154-4</strain>
    </source>
</reference>